<sequence>MSGYLTKLEPDGSSIPRFFLLTEDSQIFAFKTNFDQSAVPIATLNVAASCAMNIDASDNTYFVLQVPGITQTWILTSDEEQTALLWTRSINRVVDNSQYLKLDIESNNHARSNSIRSTVTSPTTPSSYRSNRPSVSSSIFTTSTTASDASTRHVSVTSSTGGVSVYSGISMARSNSIASARSTVSIEERQAQMRRMHENYVATQQIDGERRRAEFLAKKAEIERIRTQAVAEERARIAALEQRKRLQDKEYTETARKEGGEKKGKTSKSAHDMTFARPKGFENDVLVMCHVPF</sequence>
<feature type="region of interest" description="Disordered" evidence="1">
    <location>
        <begin position="111"/>
        <end position="159"/>
    </location>
</feature>
<dbReference type="EMBL" id="JADGJH010001431">
    <property type="protein sequence ID" value="KAJ3113637.1"/>
    <property type="molecule type" value="Genomic_DNA"/>
</dbReference>
<feature type="region of interest" description="Disordered" evidence="1">
    <location>
        <begin position="249"/>
        <end position="276"/>
    </location>
</feature>
<dbReference type="PROSITE" id="PS50003">
    <property type="entry name" value="PH_DOMAIN"/>
    <property type="match status" value="1"/>
</dbReference>
<dbReference type="SUPFAM" id="SSF50729">
    <property type="entry name" value="PH domain-like"/>
    <property type="match status" value="1"/>
</dbReference>
<dbReference type="Gene3D" id="2.30.29.30">
    <property type="entry name" value="Pleckstrin-homology domain (PH domain)/Phosphotyrosine-binding domain (PTB)"/>
    <property type="match status" value="1"/>
</dbReference>
<evidence type="ECO:0000313" key="3">
    <source>
        <dbReference type="EMBL" id="KAJ3113637.1"/>
    </source>
</evidence>
<proteinExistence type="predicted"/>
<dbReference type="AlphaFoldDB" id="A0AAD5SXR0"/>
<evidence type="ECO:0000256" key="1">
    <source>
        <dbReference type="SAM" id="MobiDB-lite"/>
    </source>
</evidence>
<evidence type="ECO:0000313" key="4">
    <source>
        <dbReference type="Proteomes" id="UP001211907"/>
    </source>
</evidence>
<feature type="compositionally biased region" description="Basic and acidic residues" evidence="1">
    <location>
        <begin position="249"/>
        <end position="264"/>
    </location>
</feature>
<feature type="compositionally biased region" description="Low complexity" evidence="1">
    <location>
        <begin position="114"/>
        <end position="159"/>
    </location>
</feature>
<gene>
    <name evidence="3" type="ORF">HK100_001924</name>
</gene>
<accession>A0AAD5SXR0</accession>
<feature type="domain" description="PH" evidence="2">
    <location>
        <begin position="1"/>
        <end position="95"/>
    </location>
</feature>
<name>A0AAD5SXR0_9FUNG</name>
<dbReference type="InterPro" id="IPR001849">
    <property type="entry name" value="PH_domain"/>
</dbReference>
<dbReference type="Proteomes" id="UP001211907">
    <property type="component" value="Unassembled WGS sequence"/>
</dbReference>
<dbReference type="InterPro" id="IPR011993">
    <property type="entry name" value="PH-like_dom_sf"/>
</dbReference>
<comment type="caution">
    <text evidence="3">The sequence shown here is derived from an EMBL/GenBank/DDBJ whole genome shotgun (WGS) entry which is preliminary data.</text>
</comment>
<keyword evidence="4" id="KW-1185">Reference proteome</keyword>
<reference evidence="3" key="1">
    <citation type="submission" date="2020-05" db="EMBL/GenBank/DDBJ databases">
        <title>Phylogenomic resolution of chytrid fungi.</title>
        <authorList>
            <person name="Stajich J.E."/>
            <person name="Amses K."/>
            <person name="Simmons R."/>
            <person name="Seto K."/>
            <person name="Myers J."/>
            <person name="Bonds A."/>
            <person name="Quandt C.A."/>
            <person name="Barry K."/>
            <person name="Liu P."/>
            <person name="Grigoriev I."/>
            <person name="Longcore J.E."/>
            <person name="James T.Y."/>
        </authorList>
    </citation>
    <scope>NUCLEOTIDE SEQUENCE</scope>
    <source>
        <strain evidence="3">JEL0513</strain>
    </source>
</reference>
<protein>
    <recommendedName>
        <fullName evidence="2">PH domain-containing protein</fullName>
    </recommendedName>
</protein>
<evidence type="ECO:0000259" key="2">
    <source>
        <dbReference type="PROSITE" id="PS50003"/>
    </source>
</evidence>
<organism evidence="3 4">
    <name type="scientific">Physocladia obscura</name>
    <dbReference type="NCBI Taxonomy" id="109957"/>
    <lineage>
        <taxon>Eukaryota</taxon>
        <taxon>Fungi</taxon>
        <taxon>Fungi incertae sedis</taxon>
        <taxon>Chytridiomycota</taxon>
        <taxon>Chytridiomycota incertae sedis</taxon>
        <taxon>Chytridiomycetes</taxon>
        <taxon>Chytridiales</taxon>
        <taxon>Chytriomycetaceae</taxon>
        <taxon>Physocladia</taxon>
    </lineage>
</organism>